<comment type="caution">
    <text evidence="1">The sequence shown here is derived from an EMBL/GenBank/DDBJ whole genome shotgun (WGS) entry which is preliminary data.</text>
</comment>
<organism evidence="1 2">
    <name type="scientific">Leucogyrophana mollusca</name>
    <dbReference type="NCBI Taxonomy" id="85980"/>
    <lineage>
        <taxon>Eukaryota</taxon>
        <taxon>Fungi</taxon>
        <taxon>Dikarya</taxon>
        <taxon>Basidiomycota</taxon>
        <taxon>Agaricomycotina</taxon>
        <taxon>Agaricomycetes</taxon>
        <taxon>Agaricomycetidae</taxon>
        <taxon>Boletales</taxon>
        <taxon>Boletales incertae sedis</taxon>
        <taxon>Leucogyrophana</taxon>
    </lineage>
</organism>
<name>A0ACB8B7L0_9AGAM</name>
<sequence>MPVQHVALPTVQWDQLRQLMLEVTSTSWAAAKNLVAALDDCRALRFLNVEVGLPPECAVNRTHPCFSATVLEGSRLECRCGEMMVLPRRWCPLLLLLSPGFSGPSPHPLVSFTITDASIRSGEVLNCLGVLPNLQGLTLAVWETRLDVIRGLTIASWTFRLTSDALRL</sequence>
<protein>
    <submittedName>
        <fullName evidence="1">Uncharacterized protein</fullName>
    </submittedName>
</protein>
<evidence type="ECO:0000313" key="1">
    <source>
        <dbReference type="EMBL" id="KAH7921181.1"/>
    </source>
</evidence>
<gene>
    <name evidence="1" type="ORF">BV22DRAFT_1038940</name>
</gene>
<dbReference type="EMBL" id="MU266538">
    <property type="protein sequence ID" value="KAH7921181.1"/>
    <property type="molecule type" value="Genomic_DNA"/>
</dbReference>
<dbReference type="Proteomes" id="UP000790709">
    <property type="component" value="Unassembled WGS sequence"/>
</dbReference>
<reference evidence="1" key="1">
    <citation type="journal article" date="2021" name="New Phytol.">
        <title>Evolutionary innovations through gain and loss of genes in the ectomycorrhizal Boletales.</title>
        <authorList>
            <person name="Wu G."/>
            <person name="Miyauchi S."/>
            <person name="Morin E."/>
            <person name="Kuo A."/>
            <person name="Drula E."/>
            <person name="Varga T."/>
            <person name="Kohler A."/>
            <person name="Feng B."/>
            <person name="Cao Y."/>
            <person name="Lipzen A."/>
            <person name="Daum C."/>
            <person name="Hundley H."/>
            <person name="Pangilinan J."/>
            <person name="Johnson J."/>
            <person name="Barry K."/>
            <person name="LaButti K."/>
            <person name="Ng V."/>
            <person name="Ahrendt S."/>
            <person name="Min B."/>
            <person name="Choi I.G."/>
            <person name="Park H."/>
            <person name="Plett J.M."/>
            <person name="Magnuson J."/>
            <person name="Spatafora J.W."/>
            <person name="Nagy L.G."/>
            <person name="Henrissat B."/>
            <person name="Grigoriev I.V."/>
            <person name="Yang Z.L."/>
            <person name="Xu J."/>
            <person name="Martin F.M."/>
        </authorList>
    </citation>
    <scope>NUCLEOTIDE SEQUENCE</scope>
    <source>
        <strain evidence="1">KUC20120723A-06</strain>
    </source>
</reference>
<proteinExistence type="predicted"/>
<keyword evidence="2" id="KW-1185">Reference proteome</keyword>
<accession>A0ACB8B7L0</accession>
<evidence type="ECO:0000313" key="2">
    <source>
        <dbReference type="Proteomes" id="UP000790709"/>
    </source>
</evidence>